<dbReference type="STRING" id="407821.A0A087UDF5"/>
<keyword evidence="8" id="KW-1185">Reference proteome</keyword>
<dbReference type="Gene3D" id="3.30.420.10">
    <property type="entry name" value="Ribonuclease H-like superfamily/Ribonuclease H"/>
    <property type="match status" value="1"/>
</dbReference>
<evidence type="ECO:0000313" key="7">
    <source>
        <dbReference type="EMBL" id="KFM75394.1"/>
    </source>
</evidence>
<sequence>MPWDKLKQNLSSEYGSKINSAQLHNLLQKRHLKPSKSLSAYLIAMREIASRGSVDVSSILDYVINGIPDPKSNKIILYGYKTISEFKEKLKIYEKICIPDAKNKDYSSTNTQNKAHAIPSNSKQSRCYNCASIGHKSNSCNNKRLLKLQQIFHLTSEKNKLEMRVVRRISNSTDASDFLRKLEEQDRRGLKYVILDCEPEVAKSIVSQHIQDTYMNRRNYHFLITSLIIEDDWNDALLPHGAVNATGFQMLQETRPEVREFLTAWKSLDPFRWPGGGTQHITTEVALMYDATKVILETFNRLLKKKPDIFRNNFRRGEVYNNGTKVQTEKIGLTGNITFDDFGWRKNFTVNIVEMSMNSEMVKVAHWSDSDGLQLIPPNYRRIPQNTGFENKTYIVTSILARQNAHWIADQWRALLFMDESRFSVQIQSKRYLIWRKLGIHYHSSNICERDPYGGDNVCVWGSITLGGLTGFRVFPRVTMNTQVYRDDILDAYVLPYAGAIGDNFLLQEANARPYRARFEDAYFLQQTIPRVLWSVRSPNLCPIKHVWDALGRRRIVLRPPLQTLAMLPTALREQLLSLPMELMDCIIGSIAHRCMCCIASVGNHTPY</sequence>
<evidence type="ECO:0000256" key="2">
    <source>
        <dbReference type="ARBA" id="ARBA00022692"/>
    </source>
</evidence>
<evidence type="ECO:0000256" key="1">
    <source>
        <dbReference type="ARBA" id="ARBA00004370"/>
    </source>
</evidence>
<evidence type="ECO:0000256" key="3">
    <source>
        <dbReference type="ARBA" id="ARBA00022989"/>
    </source>
</evidence>
<gene>
    <name evidence="7" type="ORF">X975_22035</name>
</gene>
<feature type="non-terminal residue" evidence="7">
    <location>
        <position position="608"/>
    </location>
</feature>
<dbReference type="InterPro" id="IPR036397">
    <property type="entry name" value="RNaseH_sf"/>
</dbReference>
<dbReference type="InterPro" id="IPR001828">
    <property type="entry name" value="ANF_lig-bd_rcpt"/>
</dbReference>
<evidence type="ECO:0000256" key="5">
    <source>
        <dbReference type="PROSITE-ProRule" id="PRU00047"/>
    </source>
</evidence>
<dbReference type="Pfam" id="PF01094">
    <property type="entry name" value="ANF_receptor"/>
    <property type="match status" value="1"/>
</dbReference>
<evidence type="ECO:0000313" key="8">
    <source>
        <dbReference type="Proteomes" id="UP000054359"/>
    </source>
</evidence>
<protein>
    <submittedName>
        <fullName evidence="7">Glutamate receptor 1</fullName>
    </submittedName>
</protein>
<feature type="domain" description="CCHC-type" evidence="6">
    <location>
        <begin position="126"/>
        <end position="140"/>
    </location>
</feature>
<dbReference type="InterPro" id="IPR001878">
    <property type="entry name" value="Znf_CCHC"/>
</dbReference>
<accession>A0A087UDF5</accession>
<dbReference type="AlphaFoldDB" id="A0A087UDF5"/>
<name>A0A087UDF5_STEMI</name>
<dbReference type="GO" id="GO:0008270">
    <property type="term" value="F:zinc ion binding"/>
    <property type="evidence" value="ECO:0007669"/>
    <property type="project" value="UniProtKB-KW"/>
</dbReference>
<organism evidence="7 8">
    <name type="scientific">Stegodyphus mimosarum</name>
    <name type="common">African social velvet spider</name>
    <dbReference type="NCBI Taxonomy" id="407821"/>
    <lineage>
        <taxon>Eukaryota</taxon>
        <taxon>Metazoa</taxon>
        <taxon>Ecdysozoa</taxon>
        <taxon>Arthropoda</taxon>
        <taxon>Chelicerata</taxon>
        <taxon>Arachnida</taxon>
        <taxon>Araneae</taxon>
        <taxon>Araneomorphae</taxon>
        <taxon>Entelegynae</taxon>
        <taxon>Eresoidea</taxon>
        <taxon>Eresidae</taxon>
        <taxon>Stegodyphus</taxon>
    </lineage>
</organism>
<dbReference type="GO" id="GO:0003676">
    <property type="term" value="F:nucleic acid binding"/>
    <property type="evidence" value="ECO:0007669"/>
    <property type="project" value="InterPro"/>
</dbReference>
<dbReference type="SUPFAM" id="SSF53822">
    <property type="entry name" value="Periplasmic binding protein-like I"/>
    <property type="match status" value="1"/>
</dbReference>
<dbReference type="InterPro" id="IPR028082">
    <property type="entry name" value="Peripla_BP_I"/>
</dbReference>
<dbReference type="GO" id="GO:0016020">
    <property type="term" value="C:membrane"/>
    <property type="evidence" value="ECO:0007669"/>
    <property type="project" value="UniProtKB-SubCell"/>
</dbReference>
<dbReference type="Gene3D" id="3.40.50.2300">
    <property type="match status" value="2"/>
</dbReference>
<dbReference type="PROSITE" id="PS50158">
    <property type="entry name" value="ZF_CCHC"/>
    <property type="match status" value="1"/>
</dbReference>
<reference evidence="7 8" key="1">
    <citation type="submission" date="2013-11" db="EMBL/GenBank/DDBJ databases">
        <title>Genome sequencing of Stegodyphus mimosarum.</title>
        <authorList>
            <person name="Bechsgaard J."/>
        </authorList>
    </citation>
    <scope>NUCLEOTIDE SEQUENCE [LARGE SCALE GENOMIC DNA]</scope>
</reference>
<keyword evidence="4" id="KW-0472">Membrane</keyword>
<keyword evidence="5" id="KW-0863">Zinc-finger</keyword>
<keyword evidence="7" id="KW-0675">Receptor</keyword>
<dbReference type="OrthoDB" id="5984008at2759"/>
<keyword evidence="3" id="KW-1133">Transmembrane helix</keyword>
<comment type="subcellular location">
    <subcellularLocation>
        <location evidence="1">Membrane</location>
    </subcellularLocation>
</comment>
<keyword evidence="5" id="KW-0479">Metal-binding</keyword>
<keyword evidence="2" id="KW-0812">Transmembrane</keyword>
<evidence type="ECO:0000256" key="4">
    <source>
        <dbReference type="ARBA" id="ARBA00023136"/>
    </source>
</evidence>
<dbReference type="EMBL" id="KK119327">
    <property type="protein sequence ID" value="KFM75394.1"/>
    <property type="molecule type" value="Genomic_DNA"/>
</dbReference>
<evidence type="ECO:0000259" key="6">
    <source>
        <dbReference type="PROSITE" id="PS50158"/>
    </source>
</evidence>
<keyword evidence="5" id="KW-0862">Zinc</keyword>
<dbReference type="Proteomes" id="UP000054359">
    <property type="component" value="Unassembled WGS sequence"/>
</dbReference>
<proteinExistence type="predicted"/>